<dbReference type="EMBL" id="CAWUHC010000041">
    <property type="protein sequence ID" value="CAK7222909.1"/>
    <property type="molecule type" value="Genomic_DNA"/>
</dbReference>
<name>A0ABP0BT88_9PEZI</name>
<dbReference type="Proteomes" id="UP001642406">
    <property type="component" value="Unassembled WGS sequence"/>
</dbReference>
<evidence type="ECO:0000256" key="1">
    <source>
        <dbReference type="ARBA" id="ARBA00004496"/>
    </source>
</evidence>
<evidence type="ECO:0000256" key="2">
    <source>
        <dbReference type="ARBA" id="ARBA00009758"/>
    </source>
</evidence>
<reference evidence="5 6" key="1">
    <citation type="submission" date="2024-01" db="EMBL/GenBank/DDBJ databases">
        <authorList>
            <person name="Allen C."/>
            <person name="Tagirdzhanova G."/>
        </authorList>
    </citation>
    <scope>NUCLEOTIDE SEQUENCE [LARGE SCALE GENOMIC DNA]</scope>
</reference>
<evidence type="ECO:0000256" key="4">
    <source>
        <dbReference type="SAM" id="MobiDB-lite"/>
    </source>
</evidence>
<dbReference type="PANTHER" id="PTHR10980">
    <property type="entry name" value="RHO GDP-DISSOCIATION INHIBITOR"/>
    <property type="match status" value="1"/>
</dbReference>
<feature type="compositionally biased region" description="Polar residues" evidence="4">
    <location>
        <begin position="146"/>
        <end position="157"/>
    </location>
</feature>
<feature type="compositionally biased region" description="Basic and acidic residues" evidence="4">
    <location>
        <begin position="48"/>
        <end position="58"/>
    </location>
</feature>
<dbReference type="InterPro" id="IPR000406">
    <property type="entry name" value="Rho_GDI"/>
</dbReference>
<dbReference type="Pfam" id="PF02115">
    <property type="entry name" value="Rho_GDI"/>
    <property type="match status" value="1"/>
</dbReference>
<proteinExistence type="inferred from homology"/>
<dbReference type="SUPFAM" id="SSF81296">
    <property type="entry name" value="E set domains"/>
    <property type="match status" value="1"/>
</dbReference>
<comment type="subcellular location">
    <subcellularLocation>
        <location evidence="1">Cytoplasm</location>
    </subcellularLocation>
</comment>
<feature type="compositionally biased region" description="Basic and acidic residues" evidence="4">
    <location>
        <begin position="1"/>
        <end position="11"/>
    </location>
</feature>
<feature type="region of interest" description="Disordered" evidence="4">
    <location>
        <begin position="1"/>
        <end position="22"/>
    </location>
</feature>
<dbReference type="InterPro" id="IPR024792">
    <property type="entry name" value="RhoGDI_dom_sf"/>
</dbReference>
<keyword evidence="3" id="KW-0963">Cytoplasm</keyword>
<protein>
    <submittedName>
        <fullName evidence="5">Rho GDP dissociation inhibitor</fullName>
    </submittedName>
</protein>
<dbReference type="InterPro" id="IPR014756">
    <property type="entry name" value="Ig_E-set"/>
</dbReference>
<feature type="compositionally biased region" description="Low complexity" evidence="4">
    <location>
        <begin position="103"/>
        <end position="145"/>
    </location>
</feature>
<keyword evidence="6" id="KW-1185">Reference proteome</keyword>
<evidence type="ECO:0000256" key="3">
    <source>
        <dbReference type="ARBA" id="ARBA00022490"/>
    </source>
</evidence>
<evidence type="ECO:0000313" key="6">
    <source>
        <dbReference type="Proteomes" id="UP001642406"/>
    </source>
</evidence>
<evidence type="ECO:0000313" key="5">
    <source>
        <dbReference type="EMBL" id="CAK7222909.1"/>
    </source>
</evidence>
<sequence length="392" mass="41487">MSAQHDDDIHEGTPGYKLSQPKQSLAAYQEMVSINVPAPPPSSPYCDDENHNPTHERGNSMIMTAEDIDVLMELLRSKTNSPVSEGAESDQAVADEFAAFTIAPSPSASPAPAAAADADADDAANGNVTNGDATNGNATNGDATNVDATNVDATNGDTAPGDDAVSGSTAVATPPASPSKTTVTACQKPGEEPEEAITAASNNVKDHVEAPDQTTIEPTLLTCPADAGDESLQRYKESLGLGGGKSLSNPNDPRVCIIKSLTLESPGRDPVTIDLSVPGSEATLKDHPFTIKEGSKFTMVATFMVQHEVLSGLRYVQVVKRKGVRVSKDSEMLGSYAPSTDKQPLYTKRFQEEEAPSGMLARGHYVAYSTFVDDDKKTHLAFDWSFDIAKDW</sequence>
<dbReference type="Gene3D" id="2.70.50.30">
    <property type="entry name" value="Coagulation Factor XIII, subunit A, domain 1"/>
    <property type="match status" value="1"/>
</dbReference>
<dbReference type="PANTHER" id="PTHR10980:SF3">
    <property type="entry name" value="LD16419P"/>
    <property type="match status" value="1"/>
</dbReference>
<organism evidence="5 6">
    <name type="scientific">Sporothrix bragantina</name>
    <dbReference type="NCBI Taxonomy" id="671064"/>
    <lineage>
        <taxon>Eukaryota</taxon>
        <taxon>Fungi</taxon>
        <taxon>Dikarya</taxon>
        <taxon>Ascomycota</taxon>
        <taxon>Pezizomycotina</taxon>
        <taxon>Sordariomycetes</taxon>
        <taxon>Sordariomycetidae</taxon>
        <taxon>Ophiostomatales</taxon>
        <taxon>Ophiostomataceae</taxon>
        <taxon>Sporothrix</taxon>
    </lineage>
</organism>
<feature type="region of interest" description="Disordered" evidence="4">
    <location>
        <begin position="103"/>
        <end position="195"/>
    </location>
</feature>
<accession>A0ABP0BT88</accession>
<comment type="similarity">
    <text evidence="2">Belongs to the Rho GDI family.</text>
</comment>
<dbReference type="PRINTS" id="PR00492">
    <property type="entry name" value="RHOGDI"/>
</dbReference>
<gene>
    <name evidence="5" type="primary">RDI1</name>
    <name evidence="5" type="ORF">SBRCBS47491_005024</name>
</gene>
<comment type="caution">
    <text evidence="5">The sequence shown here is derived from an EMBL/GenBank/DDBJ whole genome shotgun (WGS) entry which is preliminary data.</text>
</comment>
<feature type="region of interest" description="Disordered" evidence="4">
    <location>
        <begin position="34"/>
        <end position="61"/>
    </location>
</feature>